<dbReference type="Proteomes" id="UP001313282">
    <property type="component" value="Unassembled WGS sequence"/>
</dbReference>
<name>A0AAN8MNF9_9PEZI</name>
<dbReference type="InterPro" id="IPR001810">
    <property type="entry name" value="F-box_dom"/>
</dbReference>
<evidence type="ECO:0000259" key="1">
    <source>
        <dbReference type="Pfam" id="PF00646"/>
    </source>
</evidence>
<keyword evidence="3" id="KW-1185">Reference proteome</keyword>
<evidence type="ECO:0000313" key="3">
    <source>
        <dbReference type="Proteomes" id="UP001313282"/>
    </source>
</evidence>
<comment type="caution">
    <text evidence="2">The sequence shown here is derived from an EMBL/GenBank/DDBJ whole genome shotgun (WGS) entry which is preliminary data.</text>
</comment>
<dbReference type="AlphaFoldDB" id="A0AAN8MNF9"/>
<protein>
    <recommendedName>
        <fullName evidence="1">F-box domain-containing protein</fullName>
    </recommendedName>
</protein>
<organism evidence="2 3">
    <name type="scientific">Orbilia javanica</name>
    <dbReference type="NCBI Taxonomy" id="47235"/>
    <lineage>
        <taxon>Eukaryota</taxon>
        <taxon>Fungi</taxon>
        <taxon>Dikarya</taxon>
        <taxon>Ascomycota</taxon>
        <taxon>Pezizomycotina</taxon>
        <taxon>Orbiliomycetes</taxon>
        <taxon>Orbiliales</taxon>
        <taxon>Orbiliaceae</taxon>
        <taxon>Orbilia</taxon>
    </lineage>
</organism>
<dbReference type="SUPFAM" id="SSF81383">
    <property type="entry name" value="F-box domain"/>
    <property type="match status" value="1"/>
</dbReference>
<dbReference type="EMBL" id="JAVHNR010000009">
    <property type="protein sequence ID" value="KAK6333367.1"/>
    <property type="molecule type" value="Genomic_DNA"/>
</dbReference>
<dbReference type="InterPro" id="IPR036047">
    <property type="entry name" value="F-box-like_dom_sf"/>
</dbReference>
<dbReference type="Gene3D" id="1.20.1280.50">
    <property type="match status" value="1"/>
</dbReference>
<proteinExistence type="predicted"/>
<gene>
    <name evidence="2" type="ORF">TWF718_011181</name>
</gene>
<reference evidence="2 3" key="1">
    <citation type="submission" date="2019-10" db="EMBL/GenBank/DDBJ databases">
        <authorList>
            <person name="Palmer J.M."/>
        </authorList>
    </citation>
    <scope>NUCLEOTIDE SEQUENCE [LARGE SCALE GENOMIC DNA]</scope>
    <source>
        <strain evidence="2 3">TWF718</strain>
    </source>
</reference>
<accession>A0AAN8MNF9</accession>
<sequence>MNPEGHTTSSWVLNTNELLEAILKHIPPQELLISTRSVSKNWKALIETSPKLQWKTWQWKGTNIPPSVLEDTDKSLFSRNGRKYGYEFAEDAVYWLRKFWCMALAAPRHSDGEDGLPSGMCEWMIKQLPDMELFRPRLESEGIRITFELNWRIHGISLAIETLGGTEAGLDGRESETGVVNEGFTLRDLARIIYEKALSSQGMGVFQYVWNKTGNGRWVRKVQRKFNFLVFISARAPIPRELRNPEATVDETKYLIISTFVFDLQNLDLSSNRGLDVRIEYWPPGKLQPEAREEPLIFPGVIEAPAKYSDEDTDITDDEDG</sequence>
<evidence type="ECO:0000313" key="2">
    <source>
        <dbReference type="EMBL" id="KAK6333367.1"/>
    </source>
</evidence>
<feature type="domain" description="F-box" evidence="1">
    <location>
        <begin position="16"/>
        <end position="51"/>
    </location>
</feature>
<dbReference type="Pfam" id="PF00646">
    <property type="entry name" value="F-box"/>
    <property type="match status" value="1"/>
</dbReference>